<evidence type="ECO:0000256" key="14">
    <source>
        <dbReference type="RuleBase" id="RU365096"/>
    </source>
</evidence>
<dbReference type="InterPro" id="IPR005760">
    <property type="entry name" value="A/G_AdeGlyc_MutY"/>
</dbReference>
<dbReference type="GO" id="GO:0046872">
    <property type="term" value="F:metal ion binding"/>
    <property type="evidence" value="ECO:0007669"/>
    <property type="project" value="UniProtKB-UniRule"/>
</dbReference>
<keyword evidence="10 14" id="KW-0408">Iron</keyword>
<accession>A0A3G9J787</accession>
<dbReference type="SUPFAM" id="SSF55811">
    <property type="entry name" value="Nudix"/>
    <property type="match status" value="1"/>
</dbReference>
<evidence type="ECO:0000313" key="16">
    <source>
        <dbReference type="EMBL" id="BBH26920.1"/>
    </source>
</evidence>
<dbReference type="SMART" id="SM00525">
    <property type="entry name" value="FES"/>
    <property type="match status" value="1"/>
</dbReference>
<dbReference type="GO" id="GO:0035485">
    <property type="term" value="F:adenine/guanine mispair binding"/>
    <property type="evidence" value="ECO:0007669"/>
    <property type="project" value="TreeGrafter"/>
</dbReference>
<name>A0A3G9J787_9FIRM</name>
<dbReference type="InterPro" id="IPR044298">
    <property type="entry name" value="MIG/MutY"/>
</dbReference>
<evidence type="ECO:0000256" key="5">
    <source>
        <dbReference type="ARBA" id="ARBA00022023"/>
    </source>
</evidence>
<dbReference type="PROSITE" id="PS00764">
    <property type="entry name" value="ENDONUCLEASE_III_1"/>
    <property type="match status" value="1"/>
</dbReference>
<dbReference type="Gene3D" id="3.90.79.10">
    <property type="entry name" value="Nucleoside Triphosphate Pyrophosphohydrolase"/>
    <property type="match status" value="1"/>
</dbReference>
<dbReference type="GO" id="GO:0034039">
    <property type="term" value="F:8-oxo-7,8-dihydroguanine DNA N-glycosylase activity"/>
    <property type="evidence" value="ECO:0007669"/>
    <property type="project" value="TreeGrafter"/>
</dbReference>
<evidence type="ECO:0000256" key="11">
    <source>
        <dbReference type="ARBA" id="ARBA00023014"/>
    </source>
</evidence>
<keyword evidence="11" id="KW-0411">Iron-sulfur</keyword>
<protein>
    <recommendedName>
        <fullName evidence="5 14">Adenine DNA glycosylase</fullName>
        <ecNumber evidence="4 14">3.2.2.31</ecNumber>
    </recommendedName>
</protein>
<gene>
    <name evidence="16" type="ORF">SG0102_18540</name>
</gene>
<dbReference type="SMART" id="SM00478">
    <property type="entry name" value="ENDO3c"/>
    <property type="match status" value="1"/>
</dbReference>
<feature type="domain" description="HhH-GPD" evidence="15">
    <location>
        <begin position="35"/>
        <end position="186"/>
    </location>
</feature>
<evidence type="ECO:0000256" key="10">
    <source>
        <dbReference type="ARBA" id="ARBA00023004"/>
    </source>
</evidence>
<evidence type="ECO:0000313" key="17">
    <source>
        <dbReference type="Proteomes" id="UP000268059"/>
    </source>
</evidence>
<sequence>MKFQELLINWYDTHHRDLPFRHIDDPYAIWVSEIMLQQTTVTAVIPYFTRFMQRFPTVEALAQASLDEVYKYWEGLGYYRRCKHLHESAQIIMAQFHGIFPQTYEDVLSLKGVGPYTASAICSFAYHQSYAAIDGNALRVLSRLDRLHDNIAETKTVKEITKRSNRYIQGYDSAKYNQGLMDLANAICKVQNPLCEACPLQSCCQAYKYHEEKVLPINIKKIKKQELSFITGVITYQDELMLIKNKEGLLENMYGLIQYEVESPYSFMEAFEKDYGLSLSVEESIKDFKHVFTHRTWHMHVYHFIAKEKDEHFYDQKTIETFAIPTAHKKILTYLQNK</sequence>
<dbReference type="GO" id="GO:0051539">
    <property type="term" value="F:4 iron, 4 sulfur cluster binding"/>
    <property type="evidence" value="ECO:0007669"/>
    <property type="project" value="UniProtKB-UniRule"/>
</dbReference>
<keyword evidence="17" id="KW-1185">Reference proteome</keyword>
<keyword evidence="9" id="KW-0378">Hydrolase</keyword>
<dbReference type="Pfam" id="PF14815">
    <property type="entry name" value="NUDIX_4"/>
    <property type="match status" value="1"/>
</dbReference>
<keyword evidence="13 14" id="KW-0326">Glycosidase</keyword>
<dbReference type="InterPro" id="IPR029119">
    <property type="entry name" value="MutY_C"/>
</dbReference>
<dbReference type="InterPro" id="IPR004035">
    <property type="entry name" value="Endouclease-III_FeS-bd_BS"/>
</dbReference>
<dbReference type="InterPro" id="IPR015797">
    <property type="entry name" value="NUDIX_hydrolase-like_dom_sf"/>
</dbReference>
<dbReference type="Proteomes" id="UP000268059">
    <property type="component" value="Chromosome"/>
</dbReference>
<dbReference type="RefSeq" id="WP_125119708.1">
    <property type="nucleotide sequence ID" value="NZ_AP019309.1"/>
</dbReference>
<dbReference type="FunCoup" id="A0A3G9J787">
    <property type="interactions" value="425"/>
</dbReference>
<dbReference type="InterPro" id="IPR000445">
    <property type="entry name" value="HhH_motif"/>
</dbReference>
<dbReference type="GO" id="GO:0000701">
    <property type="term" value="F:purine-specific mismatch base pair DNA N-glycosylase activity"/>
    <property type="evidence" value="ECO:0007669"/>
    <property type="project" value="UniProtKB-EC"/>
</dbReference>
<dbReference type="Pfam" id="PF00633">
    <property type="entry name" value="HHH"/>
    <property type="match status" value="1"/>
</dbReference>
<proteinExistence type="inferred from homology"/>
<dbReference type="EMBL" id="AP019309">
    <property type="protein sequence ID" value="BBH26920.1"/>
    <property type="molecule type" value="Genomic_DNA"/>
</dbReference>
<dbReference type="SUPFAM" id="SSF48150">
    <property type="entry name" value="DNA-glycosylase"/>
    <property type="match status" value="1"/>
</dbReference>
<dbReference type="GO" id="GO:0006284">
    <property type="term" value="P:base-excision repair"/>
    <property type="evidence" value="ECO:0007669"/>
    <property type="project" value="UniProtKB-UniRule"/>
</dbReference>
<evidence type="ECO:0000256" key="13">
    <source>
        <dbReference type="ARBA" id="ARBA00023295"/>
    </source>
</evidence>
<dbReference type="InterPro" id="IPR003265">
    <property type="entry name" value="HhH-GPD_domain"/>
</dbReference>
<dbReference type="KEGG" id="ebm:SG0102_18540"/>
<dbReference type="OrthoDB" id="9802365at2"/>
<comment type="similarity">
    <text evidence="3 14">Belongs to the Nth/MutY family.</text>
</comment>
<evidence type="ECO:0000256" key="3">
    <source>
        <dbReference type="ARBA" id="ARBA00008343"/>
    </source>
</evidence>
<evidence type="ECO:0000256" key="12">
    <source>
        <dbReference type="ARBA" id="ARBA00023204"/>
    </source>
</evidence>
<dbReference type="InterPro" id="IPR011257">
    <property type="entry name" value="DNA_glycosylase"/>
</dbReference>
<keyword evidence="6" id="KW-0004">4Fe-4S</keyword>
<reference evidence="16 17" key="1">
    <citation type="submission" date="2018-11" db="EMBL/GenBank/DDBJ databases">
        <title>Novel Erysipelotrichaceae bacterium isolated from small intestine of a swine.</title>
        <authorList>
            <person name="Kim J.S."/>
            <person name="Choe H."/>
            <person name="Lee Y.R."/>
            <person name="Kim K.M."/>
            <person name="Park D.S."/>
        </authorList>
    </citation>
    <scope>NUCLEOTIDE SEQUENCE [LARGE SCALE GENOMIC DNA]</scope>
    <source>
        <strain evidence="16 17">SG0102</strain>
    </source>
</reference>
<evidence type="ECO:0000256" key="2">
    <source>
        <dbReference type="ARBA" id="ARBA00002933"/>
    </source>
</evidence>
<evidence type="ECO:0000256" key="4">
    <source>
        <dbReference type="ARBA" id="ARBA00012045"/>
    </source>
</evidence>
<comment type="cofactor">
    <cofactor evidence="14">
        <name>[4Fe-4S] cluster</name>
        <dbReference type="ChEBI" id="CHEBI:49883"/>
    </cofactor>
    <text evidence="14">Binds 1 [4Fe-4S] cluster.</text>
</comment>
<evidence type="ECO:0000256" key="9">
    <source>
        <dbReference type="ARBA" id="ARBA00022801"/>
    </source>
</evidence>
<keyword evidence="7" id="KW-0479">Metal-binding</keyword>
<comment type="function">
    <text evidence="2">Adenine glycosylase active on G-A mispairs. MutY also corrects error-prone DNA synthesis past GO lesions which are due to the oxidatively damaged form of guanine: 7,8-dihydro-8-oxoguanine (8-oxo-dGTP).</text>
</comment>
<dbReference type="Gene3D" id="1.10.1670.10">
    <property type="entry name" value="Helix-hairpin-Helix base-excision DNA repair enzymes (C-terminal)"/>
    <property type="match status" value="1"/>
</dbReference>
<evidence type="ECO:0000256" key="8">
    <source>
        <dbReference type="ARBA" id="ARBA00022763"/>
    </source>
</evidence>
<comment type="catalytic activity">
    <reaction evidence="1 14">
        <text>Hydrolyzes free adenine bases from 7,8-dihydro-8-oxoguanine:adenine mismatched double-stranded DNA, leaving an apurinic site.</text>
        <dbReference type="EC" id="3.2.2.31"/>
    </reaction>
</comment>
<dbReference type="Pfam" id="PF00730">
    <property type="entry name" value="HhH-GPD"/>
    <property type="match status" value="1"/>
</dbReference>
<dbReference type="CDD" id="cd03431">
    <property type="entry name" value="NUDIX_DNA_Glycosylase_C-MutY"/>
    <property type="match status" value="1"/>
</dbReference>
<dbReference type="FunFam" id="1.10.340.30:FF:000002">
    <property type="entry name" value="Adenine DNA glycosylase"/>
    <property type="match status" value="1"/>
</dbReference>
<dbReference type="AlphaFoldDB" id="A0A3G9J787"/>
<dbReference type="GO" id="GO:0006298">
    <property type="term" value="P:mismatch repair"/>
    <property type="evidence" value="ECO:0007669"/>
    <property type="project" value="TreeGrafter"/>
</dbReference>
<dbReference type="EC" id="3.2.2.31" evidence="4 14"/>
<dbReference type="InParanoid" id="A0A3G9J787"/>
<dbReference type="Gene3D" id="1.10.340.30">
    <property type="entry name" value="Hypothetical protein, domain 2"/>
    <property type="match status" value="1"/>
</dbReference>
<dbReference type="CDD" id="cd00056">
    <property type="entry name" value="ENDO3c"/>
    <property type="match status" value="1"/>
</dbReference>
<organism evidence="16 17">
    <name type="scientific">Intestinibaculum porci</name>
    <dbReference type="NCBI Taxonomy" id="2487118"/>
    <lineage>
        <taxon>Bacteria</taxon>
        <taxon>Bacillati</taxon>
        <taxon>Bacillota</taxon>
        <taxon>Erysipelotrichia</taxon>
        <taxon>Erysipelotrichales</taxon>
        <taxon>Erysipelotrichaceae</taxon>
        <taxon>Intestinibaculum</taxon>
    </lineage>
</organism>
<evidence type="ECO:0000259" key="15">
    <source>
        <dbReference type="SMART" id="SM00478"/>
    </source>
</evidence>
<dbReference type="NCBIfam" id="TIGR01084">
    <property type="entry name" value="mutY"/>
    <property type="match status" value="1"/>
</dbReference>
<keyword evidence="8 14" id="KW-0227">DNA damage</keyword>
<dbReference type="InterPro" id="IPR023170">
    <property type="entry name" value="HhH_base_excis_C"/>
</dbReference>
<dbReference type="GO" id="GO:0032357">
    <property type="term" value="F:oxidized purine DNA binding"/>
    <property type="evidence" value="ECO:0007669"/>
    <property type="project" value="TreeGrafter"/>
</dbReference>
<keyword evidence="12" id="KW-0234">DNA repair</keyword>
<dbReference type="PANTHER" id="PTHR42944:SF1">
    <property type="entry name" value="ADENINE DNA GLYCOSYLASE"/>
    <property type="match status" value="1"/>
</dbReference>
<evidence type="ECO:0000256" key="1">
    <source>
        <dbReference type="ARBA" id="ARBA00000843"/>
    </source>
</evidence>
<dbReference type="InterPro" id="IPR003651">
    <property type="entry name" value="Endonuclease3_FeS-loop_motif"/>
</dbReference>
<dbReference type="PANTHER" id="PTHR42944">
    <property type="entry name" value="ADENINE DNA GLYCOSYLASE"/>
    <property type="match status" value="1"/>
</dbReference>
<evidence type="ECO:0000256" key="7">
    <source>
        <dbReference type="ARBA" id="ARBA00022723"/>
    </source>
</evidence>
<evidence type="ECO:0000256" key="6">
    <source>
        <dbReference type="ARBA" id="ARBA00022485"/>
    </source>
</evidence>